<dbReference type="AlphaFoldDB" id="A0AAU9IEH1"/>
<evidence type="ECO:0000256" key="2">
    <source>
        <dbReference type="SAM" id="MobiDB-lite"/>
    </source>
</evidence>
<dbReference type="InterPro" id="IPR056823">
    <property type="entry name" value="TEN-like_YD-shell"/>
</dbReference>
<dbReference type="PANTHER" id="PTHR32305">
    <property type="match status" value="1"/>
</dbReference>
<protein>
    <recommendedName>
        <fullName evidence="3">Teneurin-like YD-shell domain-containing protein</fullName>
    </recommendedName>
</protein>
<keyword evidence="1" id="KW-0677">Repeat</keyword>
<dbReference type="RefSeq" id="WP_166776005.1">
    <property type="nucleotide sequence ID" value="NZ_HG992337.1"/>
</dbReference>
<proteinExistence type="predicted"/>
<organism evidence="4 5">
    <name type="scientific">Xanthomonas arboricola</name>
    <dbReference type="NCBI Taxonomy" id="56448"/>
    <lineage>
        <taxon>Bacteria</taxon>
        <taxon>Pseudomonadati</taxon>
        <taxon>Pseudomonadota</taxon>
        <taxon>Gammaproteobacteria</taxon>
        <taxon>Lysobacterales</taxon>
        <taxon>Lysobacteraceae</taxon>
        <taxon>Xanthomonas</taxon>
    </lineage>
</organism>
<dbReference type="InterPro" id="IPR022385">
    <property type="entry name" value="Rhs_assc_core"/>
</dbReference>
<dbReference type="Proteomes" id="UP000835242">
    <property type="component" value="Chromosome"/>
</dbReference>
<evidence type="ECO:0000313" key="4">
    <source>
        <dbReference type="EMBL" id="CAE6844062.1"/>
    </source>
</evidence>
<dbReference type="EMBL" id="HG992337">
    <property type="protein sequence ID" value="CAE6844062.1"/>
    <property type="molecule type" value="Genomic_DNA"/>
</dbReference>
<sequence>MSRIKKLFASLLLATALVTVNLGFCWSVSAQTVRYVHTDGIGSVTVLTDANRNITEWREYEPYGASLGGTVDGVGYTGHPMDSATGLTYMQQRYYDAEVGRFLSVDPIQAYGSPIRAFNRYWYADNNPYSFTDPDGRESTKIRDMERVTAVAPAPQPVQLPAVLTLGAVLVERTAPAAVSWVSPIAGSIVLTPVLFFASPDACGGARCGELSWQESRRHPPGYWPADRGSEEWGRRRGIGAIEGRRIFHGIKQNDKGQGGGKGLDNYGVNPDTGDVVNPEGEVIGNLESG</sequence>
<reference evidence="4 5" key="1">
    <citation type="submission" date="2021-02" db="EMBL/GenBank/DDBJ databases">
        <authorList>
            <person name="Pothier F. J."/>
        </authorList>
    </citation>
    <scope>NUCLEOTIDE SEQUENCE [LARGE SCALE GENOMIC DNA]</scope>
    <source>
        <strain evidence="4 5">1314c</strain>
    </source>
</reference>
<dbReference type="InterPro" id="IPR050708">
    <property type="entry name" value="T6SS_VgrG/RHS"/>
</dbReference>
<feature type="domain" description="Teneurin-like YD-shell" evidence="3">
    <location>
        <begin position="35"/>
        <end position="128"/>
    </location>
</feature>
<evidence type="ECO:0000256" key="1">
    <source>
        <dbReference type="ARBA" id="ARBA00022737"/>
    </source>
</evidence>
<dbReference type="Gene3D" id="2.180.10.10">
    <property type="entry name" value="RHS repeat-associated core"/>
    <property type="match status" value="1"/>
</dbReference>
<dbReference type="EMBL" id="HG992337">
    <property type="protein sequence ID" value="CAE6844089.1"/>
    <property type="molecule type" value="Genomic_DNA"/>
</dbReference>
<dbReference type="Pfam" id="PF25023">
    <property type="entry name" value="TEN_YD-shell"/>
    <property type="match status" value="1"/>
</dbReference>
<gene>
    <name evidence="4" type="ORF">XA1314C_39050</name>
</gene>
<dbReference type="PANTHER" id="PTHR32305:SF15">
    <property type="entry name" value="PROTEIN RHSA-RELATED"/>
    <property type="match status" value="1"/>
</dbReference>
<name>A0AAU9IEH1_9XANT</name>
<evidence type="ECO:0000259" key="3">
    <source>
        <dbReference type="Pfam" id="PF25023"/>
    </source>
</evidence>
<dbReference type="NCBIfam" id="TIGR03696">
    <property type="entry name" value="Rhs_assc_core"/>
    <property type="match status" value="1"/>
</dbReference>
<feature type="region of interest" description="Disordered" evidence="2">
    <location>
        <begin position="252"/>
        <end position="290"/>
    </location>
</feature>
<accession>A0AAU9IEH1</accession>
<evidence type="ECO:0000313" key="5">
    <source>
        <dbReference type="Proteomes" id="UP000835242"/>
    </source>
</evidence>